<name>A0ABU4S384_9GAMM</name>
<gene>
    <name evidence="1" type="ORF">SCD92_19820</name>
</gene>
<dbReference type="EMBL" id="JAXAFO010000128">
    <property type="protein sequence ID" value="MDX6851620.1"/>
    <property type="molecule type" value="Genomic_DNA"/>
</dbReference>
<dbReference type="Proteomes" id="UP001273505">
    <property type="component" value="Unassembled WGS sequence"/>
</dbReference>
<evidence type="ECO:0000313" key="1">
    <source>
        <dbReference type="EMBL" id="MDX6851620.1"/>
    </source>
</evidence>
<dbReference type="SUPFAM" id="SSF143422">
    <property type="entry name" value="Transposase IS200-like"/>
    <property type="match status" value="1"/>
</dbReference>
<accession>A0ABU4S384</accession>
<sequence length="124" mass="14596">MTRPRKELISVADTPYYHCVSRCVRRAFLCGKGKDYNFEHRRDWIVQRLKTLADIFTIDIAAYAVMSNHYHLVLRVNQCRADDLTDDEVIERWRKLFKGPLVVQRHLAKQVLAPEELILLSDIV</sequence>
<feature type="non-terminal residue" evidence="1">
    <location>
        <position position="124"/>
    </location>
</feature>
<proteinExistence type="predicted"/>
<protein>
    <submittedName>
        <fullName evidence="1">Transposase</fullName>
    </submittedName>
</protein>
<dbReference type="PANTHER" id="PTHR34322">
    <property type="entry name" value="TRANSPOSASE, Y1_TNP DOMAIN-CONTAINING"/>
    <property type="match status" value="1"/>
</dbReference>
<keyword evidence="2" id="KW-1185">Reference proteome</keyword>
<evidence type="ECO:0000313" key="2">
    <source>
        <dbReference type="Proteomes" id="UP001273505"/>
    </source>
</evidence>
<comment type="caution">
    <text evidence="1">The sequence shown here is derived from an EMBL/GenBank/DDBJ whole genome shotgun (WGS) entry which is preliminary data.</text>
</comment>
<dbReference type="InterPro" id="IPR036515">
    <property type="entry name" value="Transposase_17_sf"/>
</dbReference>
<dbReference type="PANTHER" id="PTHR34322:SF2">
    <property type="entry name" value="TRANSPOSASE IS200-LIKE DOMAIN-CONTAINING PROTEIN"/>
    <property type="match status" value="1"/>
</dbReference>
<dbReference type="Gene3D" id="3.30.70.1290">
    <property type="entry name" value="Transposase IS200-like"/>
    <property type="match status" value="1"/>
</dbReference>
<reference evidence="1 2" key="1">
    <citation type="submission" date="2023-11" db="EMBL/GenBank/DDBJ databases">
        <title>Gilvimarinus fulvus sp. nov., isolated from the surface of Kelp.</title>
        <authorList>
            <person name="Sun Y.Y."/>
            <person name="Gong Y."/>
            <person name="Du Z.J."/>
        </authorList>
    </citation>
    <scope>NUCLEOTIDE SEQUENCE [LARGE SCALE GENOMIC DNA]</scope>
    <source>
        <strain evidence="1 2">SDUM040013</strain>
    </source>
</reference>
<organism evidence="1 2">
    <name type="scientific">Gilvimarinus gilvus</name>
    <dbReference type="NCBI Taxonomy" id="3058038"/>
    <lineage>
        <taxon>Bacteria</taxon>
        <taxon>Pseudomonadati</taxon>
        <taxon>Pseudomonadota</taxon>
        <taxon>Gammaproteobacteria</taxon>
        <taxon>Cellvibrionales</taxon>
        <taxon>Cellvibrionaceae</taxon>
        <taxon>Gilvimarinus</taxon>
    </lineage>
</organism>